<name>A0A1Q8T8M2_9GAMM</name>
<proteinExistence type="predicted"/>
<sequence>MNTSHQEVIGMQASPPIDKETLRAELKRELHSDFLQDIRIESGIDSSGEEAVWVWLVVDEGAMGSQKNKSKVKDIRESIYRTFSERAPGVFPYIRLENPKAQA</sequence>
<evidence type="ECO:0000313" key="1">
    <source>
        <dbReference type="EMBL" id="OLO10033.1"/>
    </source>
</evidence>
<reference evidence="1 2" key="1">
    <citation type="submission" date="2016-12" db="EMBL/GenBank/DDBJ databases">
        <title>Draft genome sequences of strains Salinicola socius SMB35, Salinicola sp. MH3R3-1 and Chromohalobacter sp. SMB17 from the Verkhnekamsk potash mining region of Russia.</title>
        <authorList>
            <person name="Mavrodi D.V."/>
            <person name="Olsson B.E."/>
            <person name="Korsakova E.S."/>
            <person name="Pyankova A."/>
            <person name="Mavrodi O.V."/>
            <person name="Plotnikova E.G."/>
        </authorList>
    </citation>
    <scope>NUCLEOTIDE SEQUENCE [LARGE SCALE GENOMIC DNA]</scope>
    <source>
        <strain evidence="1 2">SMB17</strain>
    </source>
</reference>
<protein>
    <submittedName>
        <fullName evidence="1">Uncharacterized protein</fullName>
    </submittedName>
</protein>
<evidence type="ECO:0000313" key="2">
    <source>
        <dbReference type="Proteomes" id="UP000186806"/>
    </source>
</evidence>
<dbReference type="STRING" id="223900.GCA_000821045_02325"/>
<gene>
    <name evidence="1" type="ORF">BTW10_17035</name>
</gene>
<organism evidence="1 2">
    <name type="scientific">Chromohalobacter japonicus</name>
    <dbReference type="NCBI Taxonomy" id="223900"/>
    <lineage>
        <taxon>Bacteria</taxon>
        <taxon>Pseudomonadati</taxon>
        <taxon>Pseudomonadota</taxon>
        <taxon>Gammaproteobacteria</taxon>
        <taxon>Oceanospirillales</taxon>
        <taxon>Halomonadaceae</taxon>
        <taxon>Chromohalobacter</taxon>
    </lineage>
</organism>
<dbReference type="EMBL" id="MSDQ01000045">
    <property type="protein sequence ID" value="OLO10033.1"/>
    <property type="molecule type" value="Genomic_DNA"/>
</dbReference>
<keyword evidence="2" id="KW-1185">Reference proteome</keyword>
<dbReference type="Proteomes" id="UP000186806">
    <property type="component" value="Unassembled WGS sequence"/>
</dbReference>
<dbReference type="AlphaFoldDB" id="A0A1Q8T8M2"/>
<accession>A0A1Q8T8M2</accession>
<comment type="caution">
    <text evidence="1">The sequence shown here is derived from an EMBL/GenBank/DDBJ whole genome shotgun (WGS) entry which is preliminary data.</text>
</comment>
<dbReference type="RefSeq" id="WP_075370439.1">
    <property type="nucleotide sequence ID" value="NZ_MSDQ01000045.1"/>
</dbReference>